<protein>
    <submittedName>
        <fullName evidence="2">SDR family NAD(P)-dependent oxidoreductase</fullName>
        <ecNumber evidence="2">1.1.1.-</ecNumber>
    </submittedName>
</protein>
<keyword evidence="3" id="KW-1185">Reference proteome</keyword>
<dbReference type="SUPFAM" id="SSF51735">
    <property type="entry name" value="NAD(P)-binding Rossmann-fold domains"/>
    <property type="match status" value="1"/>
</dbReference>
<dbReference type="PROSITE" id="PS00061">
    <property type="entry name" value="ADH_SHORT"/>
    <property type="match status" value="1"/>
</dbReference>
<dbReference type="EMBL" id="JBHUEA010000002">
    <property type="protein sequence ID" value="MFD1720366.1"/>
    <property type="molecule type" value="Genomic_DNA"/>
</dbReference>
<reference evidence="3" key="1">
    <citation type="journal article" date="2019" name="Int. J. Syst. Evol. Microbiol.">
        <title>The Global Catalogue of Microorganisms (GCM) 10K type strain sequencing project: providing services to taxonomists for standard genome sequencing and annotation.</title>
        <authorList>
            <consortium name="The Broad Institute Genomics Platform"/>
            <consortium name="The Broad Institute Genome Sequencing Center for Infectious Disease"/>
            <person name="Wu L."/>
            <person name="Ma J."/>
        </authorList>
    </citation>
    <scope>NUCLEOTIDE SEQUENCE [LARGE SCALE GENOMIC DNA]</scope>
    <source>
        <strain evidence="3">CGMCC 1.12471</strain>
    </source>
</reference>
<dbReference type="RefSeq" id="WP_377931608.1">
    <property type="nucleotide sequence ID" value="NZ_JBHUEA010000002.1"/>
</dbReference>
<dbReference type="PANTHER" id="PTHR42879:SF2">
    <property type="entry name" value="3-OXOACYL-[ACYL-CARRIER-PROTEIN] REDUCTASE FABG"/>
    <property type="match status" value="1"/>
</dbReference>
<dbReference type="Proteomes" id="UP001597347">
    <property type="component" value="Unassembled WGS sequence"/>
</dbReference>
<organism evidence="2 3">
    <name type="scientific">Amnibacterium endophyticum</name>
    <dbReference type="NCBI Taxonomy" id="2109337"/>
    <lineage>
        <taxon>Bacteria</taxon>
        <taxon>Bacillati</taxon>
        <taxon>Actinomycetota</taxon>
        <taxon>Actinomycetes</taxon>
        <taxon>Micrococcales</taxon>
        <taxon>Microbacteriaceae</taxon>
        <taxon>Amnibacterium</taxon>
    </lineage>
</organism>
<keyword evidence="2" id="KW-0560">Oxidoreductase</keyword>
<dbReference type="InterPro" id="IPR020904">
    <property type="entry name" value="Sc_DH/Rdtase_CS"/>
</dbReference>
<dbReference type="EC" id="1.1.1.-" evidence="2"/>
<dbReference type="Gene3D" id="3.40.50.720">
    <property type="entry name" value="NAD(P)-binding Rossmann-like Domain"/>
    <property type="match status" value="1"/>
</dbReference>
<name>A0ABW4LA16_9MICO</name>
<proteinExistence type="inferred from homology"/>
<sequence>MIASTSLEGTAAVVTGAARGIGRAIALELAAAGADVALGLRDVAQDSGVVAEVEALGRRAVPLQMDVTDLAQSRAAIDRAIAELGRLDVLVNNAGGSIVEDALDVTEEHFDAVWALNTRSTFFLSQHAAKHMRGAGGGAIVNVASQAGLVALPGEASYCTSKAAVIHLTKCLAVEWGGLGIRVNAVAPTFVETDGTEPALADPAFRADTVERIAALHRIGTPTEVSGAVAFLASPAASLITGHTMVIDGGWTVR</sequence>
<comment type="caution">
    <text evidence="2">The sequence shown here is derived from an EMBL/GenBank/DDBJ whole genome shotgun (WGS) entry which is preliminary data.</text>
</comment>
<evidence type="ECO:0000313" key="3">
    <source>
        <dbReference type="Proteomes" id="UP001597347"/>
    </source>
</evidence>
<comment type="similarity">
    <text evidence="1">Belongs to the short-chain dehydrogenases/reductases (SDR) family.</text>
</comment>
<dbReference type="InterPro" id="IPR050259">
    <property type="entry name" value="SDR"/>
</dbReference>
<dbReference type="PRINTS" id="PR00080">
    <property type="entry name" value="SDRFAMILY"/>
</dbReference>
<dbReference type="GO" id="GO:0016491">
    <property type="term" value="F:oxidoreductase activity"/>
    <property type="evidence" value="ECO:0007669"/>
    <property type="project" value="UniProtKB-KW"/>
</dbReference>
<dbReference type="Pfam" id="PF13561">
    <property type="entry name" value="adh_short_C2"/>
    <property type="match status" value="1"/>
</dbReference>
<dbReference type="InterPro" id="IPR002347">
    <property type="entry name" value="SDR_fam"/>
</dbReference>
<dbReference type="PANTHER" id="PTHR42879">
    <property type="entry name" value="3-OXOACYL-(ACYL-CARRIER-PROTEIN) REDUCTASE"/>
    <property type="match status" value="1"/>
</dbReference>
<dbReference type="CDD" id="cd05233">
    <property type="entry name" value="SDR_c"/>
    <property type="match status" value="1"/>
</dbReference>
<dbReference type="PRINTS" id="PR00081">
    <property type="entry name" value="GDHRDH"/>
</dbReference>
<gene>
    <name evidence="2" type="ORF">ACFSBI_02290</name>
</gene>
<dbReference type="InterPro" id="IPR036291">
    <property type="entry name" value="NAD(P)-bd_dom_sf"/>
</dbReference>
<dbReference type="NCBIfam" id="NF005559">
    <property type="entry name" value="PRK07231.1"/>
    <property type="match status" value="1"/>
</dbReference>
<accession>A0ABW4LA16</accession>
<evidence type="ECO:0000313" key="2">
    <source>
        <dbReference type="EMBL" id="MFD1720366.1"/>
    </source>
</evidence>
<evidence type="ECO:0000256" key="1">
    <source>
        <dbReference type="ARBA" id="ARBA00006484"/>
    </source>
</evidence>